<dbReference type="OrthoDB" id="2919105at2759"/>
<evidence type="ECO:0000256" key="5">
    <source>
        <dbReference type="ARBA" id="ARBA00020254"/>
    </source>
</evidence>
<keyword evidence="14" id="KW-1015">Disulfide bond</keyword>
<proteinExistence type="predicted"/>
<feature type="compositionally biased region" description="Basic residues" evidence="21">
    <location>
        <begin position="676"/>
        <end position="689"/>
    </location>
</feature>
<feature type="region of interest" description="Disordered" evidence="21">
    <location>
        <begin position="1144"/>
        <end position="1216"/>
    </location>
</feature>
<evidence type="ECO:0000256" key="13">
    <source>
        <dbReference type="ARBA" id="ARBA00023145"/>
    </source>
</evidence>
<evidence type="ECO:0000256" key="7">
    <source>
        <dbReference type="ARBA" id="ARBA00022723"/>
    </source>
</evidence>
<keyword evidence="16" id="KW-0458">Lysosome</keyword>
<feature type="region of interest" description="Disordered" evidence="21">
    <location>
        <begin position="215"/>
        <end position="241"/>
    </location>
</feature>
<dbReference type="SUPFAM" id="SSF52743">
    <property type="entry name" value="Subtilisin-like"/>
    <property type="match status" value="1"/>
</dbReference>
<keyword evidence="7" id="KW-0479">Metal-binding</keyword>
<evidence type="ECO:0000256" key="8">
    <source>
        <dbReference type="ARBA" id="ARBA00022729"/>
    </source>
</evidence>
<organism evidence="23 24">
    <name type="scientific">Albula glossodonta</name>
    <name type="common">roundjaw bonefish</name>
    <dbReference type="NCBI Taxonomy" id="121402"/>
    <lineage>
        <taxon>Eukaryota</taxon>
        <taxon>Metazoa</taxon>
        <taxon>Chordata</taxon>
        <taxon>Craniata</taxon>
        <taxon>Vertebrata</taxon>
        <taxon>Euteleostomi</taxon>
        <taxon>Actinopterygii</taxon>
        <taxon>Neopterygii</taxon>
        <taxon>Teleostei</taxon>
        <taxon>Albuliformes</taxon>
        <taxon>Albulidae</taxon>
        <taxon>Albula</taxon>
    </lineage>
</organism>
<dbReference type="GO" id="GO:0004252">
    <property type="term" value="F:serine-type endopeptidase activity"/>
    <property type="evidence" value="ECO:0007669"/>
    <property type="project" value="InterPro"/>
</dbReference>
<dbReference type="FunFam" id="3.40.50.200:FF:000012">
    <property type="entry name" value="Tripeptidyl-peptidase 1 preproprotein"/>
    <property type="match status" value="1"/>
</dbReference>
<feature type="region of interest" description="Disordered" evidence="21">
    <location>
        <begin position="1244"/>
        <end position="1276"/>
    </location>
</feature>
<dbReference type="CDD" id="cd00167">
    <property type="entry name" value="SANT"/>
    <property type="match status" value="1"/>
</dbReference>
<feature type="compositionally biased region" description="Basic and acidic residues" evidence="21">
    <location>
        <begin position="179"/>
        <end position="190"/>
    </location>
</feature>
<feature type="compositionally biased region" description="Basic and acidic residues" evidence="21">
    <location>
        <begin position="1198"/>
        <end position="1211"/>
    </location>
</feature>
<evidence type="ECO:0000256" key="3">
    <source>
        <dbReference type="ARBA" id="ARBA00004371"/>
    </source>
</evidence>
<comment type="subcellular location">
    <subcellularLocation>
        <location evidence="3">Lysosome</location>
    </subcellularLocation>
</comment>
<evidence type="ECO:0000256" key="9">
    <source>
        <dbReference type="ARBA" id="ARBA00022801"/>
    </source>
</evidence>
<dbReference type="InterPro" id="IPR030400">
    <property type="entry name" value="Sedolisin_dom"/>
</dbReference>
<name>A0A8T2N7R2_9TELE</name>
<comment type="cofactor">
    <cofactor evidence="2">
        <name>Ca(2+)</name>
        <dbReference type="ChEBI" id="CHEBI:29108"/>
    </cofactor>
</comment>
<dbReference type="InterPro" id="IPR015216">
    <property type="entry name" value="SANTA"/>
</dbReference>
<evidence type="ECO:0000256" key="18">
    <source>
        <dbReference type="ARBA" id="ARBA00032661"/>
    </source>
</evidence>
<feature type="compositionally biased region" description="Polar residues" evidence="21">
    <location>
        <begin position="887"/>
        <end position="896"/>
    </location>
</feature>
<dbReference type="GO" id="GO:0005764">
    <property type="term" value="C:lysosome"/>
    <property type="evidence" value="ECO:0007669"/>
    <property type="project" value="UniProtKB-SubCell"/>
</dbReference>
<keyword evidence="12" id="KW-0106">Calcium</keyword>
<dbReference type="PANTHER" id="PTHR14218:SF15">
    <property type="entry name" value="TRIPEPTIDYL-PEPTIDASE 1"/>
    <property type="match status" value="1"/>
</dbReference>
<dbReference type="Gene3D" id="3.40.50.200">
    <property type="entry name" value="Peptidase S8/S53 domain"/>
    <property type="match status" value="1"/>
</dbReference>
<accession>A0A8T2N7R2</accession>
<dbReference type="PROSITE" id="PS51695">
    <property type="entry name" value="SEDOLISIN"/>
    <property type="match status" value="1"/>
</dbReference>
<dbReference type="SUPFAM" id="SSF54897">
    <property type="entry name" value="Protease propeptides/inhibitors"/>
    <property type="match status" value="1"/>
</dbReference>
<evidence type="ECO:0000256" key="11">
    <source>
        <dbReference type="ARBA" id="ARBA00022825"/>
    </source>
</evidence>
<evidence type="ECO:0000256" key="21">
    <source>
        <dbReference type="SAM" id="MobiDB-lite"/>
    </source>
</evidence>
<evidence type="ECO:0000256" key="2">
    <source>
        <dbReference type="ARBA" id="ARBA00001913"/>
    </source>
</evidence>
<feature type="domain" description="Peptidase S53" evidence="22">
    <location>
        <begin position="1572"/>
        <end position="1939"/>
    </location>
</feature>
<dbReference type="CDD" id="cd11377">
    <property type="entry name" value="Pro-peptidase_S53"/>
    <property type="match status" value="1"/>
</dbReference>
<keyword evidence="8" id="KW-0732">Signal</keyword>
<dbReference type="Gene3D" id="1.10.10.60">
    <property type="entry name" value="Homeodomain-like"/>
    <property type="match status" value="1"/>
</dbReference>
<feature type="region of interest" description="Disordered" evidence="21">
    <location>
        <begin position="556"/>
        <end position="615"/>
    </location>
</feature>
<evidence type="ECO:0000313" key="23">
    <source>
        <dbReference type="EMBL" id="KAG9336399.1"/>
    </source>
</evidence>
<keyword evidence="11" id="KW-0720">Serine protease</keyword>
<evidence type="ECO:0000313" key="24">
    <source>
        <dbReference type="Proteomes" id="UP000824540"/>
    </source>
</evidence>
<keyword evidence="9" id="KW-0378">Hydrolase</keyword>
<feature type="compositionally biased region" description="Polar residues" evidence="21">
    <location>
        <begin position="861"/>
        <end position="880"/>
    </location>
</feature>
<keyword evidence="15" id="KW-0325">Glycoprotein</keyword>
<comment type="caution">
    <text evidence="23">The sequence shown here is derived from an EMBL/GenBank/DDBJ whole genome shotgun (WGS) entry which is preliminary data.</text>
</comment>
<feature type="region of interest" description="Disordered" evidence="21">
    <location>
        <begin position="947"/>
        <end position="1132"/>
    </location>
</feature>
<evidence type="ECO:0000256" key="19">
    <source>
        <dbReference type="ARBA" id="ARBA00045460"/>
    </source>
</evidence>
<dbReference type="Pfam" id="PF09286">
    <property type="entry name" value="Pro-kuma_activ"/>
    <property type="match status" value="1"/>
</dbReference>
<sequence length="1939" mass="215290">MLITPSKNRAIEKDGAIQYKSVPLHKIPMNSVTPVKDLLKLTQASQHRLLHSPKILDFPKVSASRGMKAVSSTVLHGDNVYQGMPCELSSIAADDSSPLDGSSVFFPVWRAKDVALDFGHNKPSESPAKIFARLKAKVQKQNLTSGQREGTQTLINGRCQSVREDRNMMYGTPRKTHRPDHEDRENQEPHHNSFEAEAVTLSASPIPGKFQKLPLSSSPRRHAQHNGLAVPGKNFNSAPRSSISSHIKESFPAPSCIQSPSVLERAEQQLDKEPSTKGIYEDCVFAMPEVPVKKFVAGTMRKDSTNSPAKVFALLKERVELQKRHQDLNHVTSTVDVNHRGHSYGTRRQRGLAMSGDEGEDRVSRDTDSSNGVSSSAATVTLSPPDVSSCTGLEEATYGQGTPDHGETLPEQEPLPGLADDILLQRSPCITIPKKRPAVFQHRNRAGLKSLGEEQAPKEKGIRLSQWQIKIQNSKLFVDGVRMDNNMQWHSNLIAERIESNILKTVSGSIYILVGKMSPDHDSSLPGWFLKKYLFGFPEKWKDYLESYLSQLKRSDSEMKGSEKKSTKSKLSQKQTPHRVRAKDQFSKTSKSKTPKTPSGPEASLSASSTKVSRSGRLIKPPLEYWKGGRVILDSDMNITIHEDYSSTPICHKSFYEMKTNGLSQNTTKAMLKGSSSKHKVCSRRKARMKPVTSDSDESVITQTPPAAHEQLASDETLSLGQPKNHKLKRQYTVKLTPIKTSTELHERCLKNNLKYCCDSEKTTQGKNDEKELLENPIVLSLRLNELYLTDEGVRVSSGSEEEASAPWRKVKLHSRPNKRAAREDCLHSANYAGQDTERTLKSTKRSKSTNRGQKSHCLASLSNTKQGLRPQTKSQSSTDSSEKEQASINRRITSGGSEGEQIEPSKGYALKTQSQHQGKKWTKSMTPSSRAYGIDLEIDALNHAPKTLRSSSRSKQAVSSPPAGTQVKQNERHNLESESDIDSSFLPSTSDLASNDHRGHEELTGQSKSKDSYQNSPEKSTSEHTEEYAQEFNNSSSLLDPPGVFSTSSKRGRHKQRSLKPKTGTCAPNTGLSCHDQTRPNEVVSSESDGQGRTGDCQRRMKKVPPIPGQTFHGGGKEILESNNTVPRTSERIRQRRVISRMSETELSDPILSPEDYGTNLSRKTVNLPFGKKDKTVRPSSDRKQKMKSDTKRKKKEERIRSKKEEKHMEEDDDWTESELAKLHESGFWVNVAMAVGTRSAEECQEQHSQQQSALLKAKAQKKKSRPQKEEPVQEKPWITAKAGTLKRKQQMRNFLDHMPKDDHDDVFSASPLQNKRVKLPTFSTNGEDCVFQHLQENPKTPSSSLFPSVKTPSCLHISPGMLGSVNRNNNDKYVYQLQKKMGKEAEVHSYVIHKTDKEKTRRVPEGWSHAGRVAPSDRVELTFALRQQNVDRLRELLELVSDPDSPQYGKFLSLEEVASLVHPSQLTHKVVKSWLQSHGVTNCQTVVTEDFLQCDMTVQVAETLLPGSKFHRYLNGQHSLVRSPTPYSVHEDLSKHLDLVGGVHRFPPEMQAVSRAWTNGKQREAGFHLGVTPTIIRSRYNLTAADVGSAENNSQAVAQFLEQFYHPADLAEFMTLFGGGFKHMSKVARVVGTQGGGKAGLEASLDIEYIMSTGANISTWVFTNPGRHESQEPFLQWMMLLSNMSAVPWVHTISYGDDEDSLAAAYMMRINVEFMKAGVRGITMLFASGDSGAGCRHLTKGNNAFRPSFPASSPYVTTVGGTSFKNPFKLTYEVTDYISGGGFSNIFAMPDYQVSAVNAYLKSMQALPPSTYFNTSGRAYPDIAALSDNYWVVTNRVPIPWVSGTSVSKASTPVVGGMLSLINDQRLLKGLPTLGFLNPLLYKLQGQGLFDVTEGCHLGCLDEQVEGKGFCASPSWDPVTGWGTPNYPALLAALLSQ</sequence>
<dbReference type="EMBL" id="JAFBMS010000102">
    <property type="protein sequence ID" value="KAG9336399.1"/>
    <property type="molecule type" value="Genomic_DNA"/>
</dbReference>
<keyword evidence="6" id="KW-0645">Protease</keyword>
<feature type="compositionally biased region" description="Basic and acidic residues" evidence="21">
    <location>
        <begin position="1172"/>
        <end position="1191"/>
    </location>
</feature>
<evidence type="ECO:0000256" key="15">
    <source>
        <dbReference type="ARBA" id="ARBA00023180"/>
    </source>
</evidence>
<evidence type="ECO:0000256" key="12">
    <source>
        <dbReference type="ARBA" id="ARBA00022837"/>
    </source>
</evidence>
<feature type="compositionally biased region" description="Polar residues" evidence="21">
    <location>
        <begin position="369"/>
        <end position="391"/>
    </location>
</feature>
<feature type="compositionally biased region" description="Basic residues" evidence="21">
    <location>
        <begin position="340"/>
        <end position="350"/>
    </location>
</feature>
<evidence type="ECO:0000256" key="17">
    <source>
        <dbReference type="ARBA" id="ARBA00032232"/>
    </source>
</evidence>
<comment type="caution">
    <text evidence="20">Lacks conserved residue(s) required for the propagation of feature annotation.</text>
</comment>
<evidence type="ECO:0000256" key="4">
    <source>
        <dbReference type="ARBA" id="ARBA00012067"/>
    </source>
</evidence>
<dbReference type="Proteomes" id="UP000824540">
    <property type="component" value="Unassembled WGS sequence"/>
</dbReference>
<keyword evidence="24" id="KW-1185">Reference proteome</keyword>
<dbReference type="GO" id="GO:0046872">
    <property type="term" value="F:metal ion binding"/>
    <property type="evidence" value="ECO:0007669"/>
    <property type="project" value="UniProtKB-KW"/>
</dbReference>
<feature type="region of interest" description="Disordered" evidence="21">
    <location>
        <begin position="671"/>
        <end position="700"/>
    </location>
</feature>
<comment type="catalytic activity">
    <reaction evidence="1">
        <text>Release of an N-terminal tripeptide from a polypeptide, but also has endopeptidase activity.</text>
        <dbReference type="EC" id="3.4.14.9"/>
    </reaction>
</comment>
<feature type="region of interest" description="Disordered" evidence="21">
    <location>
        <begin position="795"/>
        <end position="927"/>
    </location>
</feature>
<evidence type="ECO:0000256" key="16">
    <source>
        <dbReference type="ARBA" id="ARBA00023228"/>
    </source>
</evidence>
<feature type="compositionally biased region" description="Basic and acidic residues" evidence="21">
    <location>
        <begin position="556"/>
        <end position="566"/>
    </location>
</feature>
<evidence type="ECO:0000256" key="6">
    <source>
        <dbReference type="ARBA" id="ARBA00022670"/>
    </source>
</evidence>
<protein>
    <recommendedName>
        <fullName evidence="5">Tripeptidyl-peptidase 1</fullName>
        <ecNumber evidence="4">3.4.14.9</ecNumber>
    </recommendedName>
    <alternativeName>
        <fullName evidence="17">Tripeptidyl aminopeptidase</fullName>
    </alternativeName>
    <alternativeName>
        <fullName evidence="18">Tripeptidyl-peptidase I</fullName>
    </alternativeName>
</protein>
<dbReference type="SMART" id="SM00944">
    <property type="entry name" value="Pro-kuma_activ"/>
    <property type="match status" value="1"/>
</dbReference>
<feature type="compositionally biased region" description="Low complexity" evidence="21">
    <location>
        <begin position="951"/>
        <end position="961"/>
    </location>
</feature>
<dbReference type="InterPro" id="IPR015366">
    <property type="entry name" value="S53_propep"/>
</dbReference>
<keyword evidence="10" id="KW-0068">Autocatalytic cleavage</keyword>
<feature type="compositionally biased region" description="Low complexity" evidence="21">
    <location>
        <begin position="1248"/>
        <end position="1259"/>
    </location>
</feature>
<dbReference type="Pfam" id="PF09133">
    <property type="entry name" value="SANTA"/>
    <property type="match status" value="1"/>
</dbReference>
<feature type="compositionally biased region" description="Basic residues" evidence="21">
    <location>
        <begin position="1051"/>
        <end position="1061"/>
    </location>
</feature>
<evidence type="ECO:0000256" key="1">
    <source>
        <dbReference type="ARBA" id="ARBA00000884"/>
    </source>
</evidence>
<keyword evidence="13" id="KW-0865">Zymogen</keyword>
<dbReference type="InterPro" id="IPR036852">
    <property type="entry name" value="Peptidase_S8/S53_dom_sf"/>
</dbReference>
<evidence type="ECO:0000259" key="22">
    <source>
        <dbReference type="PROSITE" id="PS51695"/>
    </source>
</evidence>
<gene>
    <name evidence="23" type="ORF">JZ751_002746</name>
</gene>
<dbReference type="InterPro" id="IPR001005">
    <property type="entry name" value="SANT/Myb"/>
</dbReference>
<dbReference type="PANTHER" id="PTHR14218">
    <property type="entry name" value="PROTEASE S8 TRIPEPTIDYL PEPTIDASE I CLN2"/>
    <property type="match status" value="1"/>
</dbReference>
<evidence type="ECO:0000256" key="10">
    <source>
        <dbReference type="ARBA" id="ARBA00022813"/>
    </source>
</evidence>
<evidence type="ECO:0000256" key="14">
    <source>
        <dbReference type="ARBA" id="ARBA00023157"/>
    </source>
</evidence>
<dbReference type="InterPro" id="IPR050819">
    <property type="entry name" value="Tripeptidyl-peptidase_I"/>
</dbReference>
<feature type="compositionally biased region" description="Basic residues" evidence="21">
    <location>
        <begin position="809"/>
        <end position="820"/>
    </location>
</feature>
<dbReference type="GO" id="GO:0008240">
    <property type="term" value="F:tripeptidyl-peptidase activity"/>
    <property type="evidence" value="ECO:0007669"/>
    <property type="project" value="TreeGrafter"/>
</dbReference>
<feature type="region of interest" description="Disordered" evidence="21">
    <location>
        <begin position="170"/>
        <end position="190"/>
    </location>
</feature>
<reference evidence="23" key="1">
    <citation type="thesis" date="2021" institute="BYU ScholarsArchive" country="Provo, UT, USA">
        <title>Applications of and Algorithms for Genome Assembly and Genomic Analyses with an Emphasis on Marine Teleosts.</title>
        <authorList>
            <person name="Pickett B.D."/>
        </authorList>
    </citation>
    <scope>NUCLEOTIDE SEQUENCE</scope>
    <source>
        <strain evidence="23">HI-2016</strain>
    </source>
</reference>
<dbReference type="CDD" id="cd04056">
    <property type="entry name" value="Peptidases_S53"/>
    <property type="match status" value="1"/>
</dbReference>
<comment type="function">
    <text evidence="19">Lysosomal serine protease with tripeptidyl-peptidase I activity. May act as a non-specific lysosomal peptidase which generates tripeptides from the breakdown products produced by lysosomal proteinases. Requires substrates with an unsubstituted N-terminus.</text>
</comment>
<evidence type="ECO:0000256" key="20">
    <source>
        <dbReference type="PROSITE-ProRule" id="PRU01032"/>
    </source>
</evidence>
<feature type="region of interest" description="Disordered" evidence="21">
    <location>
        <begin position="332"/>
        <end position="415"/>
    </location>
</feature>
<dbReference type="EC" id="3.4.14.9" evidence="4"/>
<dbReference type="GO" id="GO:0007417">
    <property type="term" value="P:central nervous system development"/>
    <property type="evidence" value="ECO:0007669"/>
    <property type="project" value="TreeGrafter"/>
</dbReference>
<dbReference type="GO" id="GO:0006508">
    <property type="term" value="P:proteolysis"/>
    <property type="evidence" value="ECO:0007669"/>
    <property type="project" value="UniProtKB-KW"/>
</dbReference>
<feature type="compositionally biased region" description="Basic and acidic residues" evidence="21">
    <location>
        <begin position="995"/>
        <end position="1012"/>
    </location>
</feature>